<protein>
    <recommendedName>
        <fullName evidence="4">Galactose oxidase</fullName>
    </recommendedName>
</protein>
<evidence type="ECO:0000313" key="3">
    <source>
        <dbReference type="Proteomes" id="UP000193920"/>
    </source>
</evidence>
<dbReference type="InterPro" id="IPR015915">
    <property type="entry name" value="Kelch-typ_b-propeller"/>
</dbReference>
<name>A0A1Y2AF20_9FUNG</name>
<comment type="caution">
    <text evidence="2">The sequence shown here is derived from an EMBL/GenBank/DDBJ whole genome shotgun (WGS) entry which is preliminary data.</text>
</comment>
<dbReference type="EMBL" id="MCOG01000271">
    <property type="protein sequence ID" value="ORY21193.1"/>
    <property type="molecule type" value="Genomic_DNA"/>
</dbReference>
<keyword evidence="3" id="KW-1185">Reference proteome</keyword>
<reference evidence="2 3" key="1">
    <citation type="submission" date="2016-08" db="EMBL/GenBank/DDBJ databases">
        <title>A Parts List for Fungal Cellulosomes Revealed by Comparative Genomics.</title>
        <authorList>
            <consortium name="DOE Joint Genome Institute"/>
            <person name="Haitjema C.H."/>
            <person name="Gilmore S.P."/>
            <person name="Henske J.K."/>
            <person name="Solomon K.V."/>
            <person name="De Groot R."/>
            <person name="Kuo A."/>
            <person name="Mondo S.J."/>
            <person name="Salamov A.A."/>
            <person name="Labutti K."/>
            <person name="Zhao Z."/>
            <person name="Chiniquy J."/>
            <person name="Barry K."/>
            <person name="Brewer H.M."/>
            <person name="Purvine S.O."/>
            <person name="Wright A.T."/>
            <person name="Boxma B."/>
            <person name="Van Alen T."/>
            <person name="Hackstein J.H."/>
            <person name="Baker S.E."/>
            <person name="Grigoriev I.V."/>
            <person name="O'Malley M.A."/>
        </authorList>
    </citation>
    <scope>NUCLEOTIDE SEQUENCE [LARGE SCALE GENOMIC DNA]</scope>
    <source>
        <strain evidence="2 3">G1</strain>
    </source>
</reference>
<evidence type="ECO:0000313" key="2">
    <source>
        <dbReference type="EMBL" id="ORY21193.1"/>
    </source>
</evidence>
<gene>
    <name evidence="2" type="ORF">LY90DRAFT_516259</name>
</gene>
<dbReference type="OrthoDB" id="2153684at2759"/>
<dbReference type="STRING" id="1754190.A0A1Y2AF20"/>
<feature type="signal peptide" evidence="1">
    <location>
        <begin position="1"/>
        <end position="24"/>
    </location>
</feature>
<evidence type="ECO:0000256" key="1">
    <source>
        <dbReference type="SAM" id="SignalP"/>
    </source>
</evidence>
<keyword evidence="1" id="KW-0732">Signal</keyword>
<dbReference type="AlphaFoldDB" id="A0A1Y2AF20"/>
<accession>A0A1Y2AF20</accession>
<sequence length="180" mass="20926">MKKNSLNLKFIILFISVYISLVYADNIRIPGFKWEKVDVVSNVGDDLPEERKDYAIGYSTDQDEIIIFGGRTVDNRILSDTWIFNLNQRSWRKPMLVRTEADPHPPGRYGMVYGNDQPPSNSFRNAFVITHGKGLDEKIYNDVWSFDFIRECWIEIKATGKKIMIMIKDNINNNSINISR</sequence>
<dbReference type="SUPFAM" id="SSF117281">
    <property type="entry name" value="Kelch motif"/>
    <property type="match status" value="1"/>
</dbReference>
<dbReference type="Pfam" id="PF24681">
    <property type="entry name" value="Kelch_KLHDC2_KLHL20_DRC7"/>
    <property type="match status" value="1"/>
</dbReference>
<proteinExistence type="predicted"/>
<dbReference type="Proteomes" id="UP000193920">
    <property type="component" value="Unassembled WGS sequence"/>
</dbReference>
<organism evidence="2 3">
    <name type="scientific">Neocallimastix californiae</name>
    <dbReference type="NCBI Taxonomy" id="1754190"/>
    <lineage>
        <taxon>Eukaryota</taxon>
        <taxon>Fungi</taxon>
        <taxon>Fungi incertae sedis</taxon>
        <taxon>Chytridiomycota</taxon>
        <taxon>Chytridiomycota incertae sedis</taxon>
        <taxon>Neocallimastigomycetes</taxon>
        <taxon>Neocallimastigales</taxon>
        <taxon>Neocallimastigaceae</taxon>
        <taxon>Neocallimastix</taxon>
    </lineage>
</organism>
<evidence type="ECO:0008006" key="4">
    <source>
        <dbReference type="Google" id="ProtNLM"/>
    </source>
</evidence>
<feature type="chain" id="PRO_5012575989" description="Galactose oxidase" evidence="1">
    <location>
        <begin position="25"/>
        <end position="180"/>
    </location>
</feature>
<dbReference type="Gene3D" id="2.120.10.80">
    <property type="entry name" value="Kelch-type beta propeller"/>
    <property type="match status" value="1"/>
</dbReference>